<dbReference type="Proteomes" id="UP001501153">
    <property type="component" value="Unassembled WGS sequence"/>
</dbReference>
<feature type="domain" description="Type I restriction modification DNA specificity" evidence="5">
    <location>
        <begin position="268"/>
        <end position="419"/>
    </location>
</feature>
<dbReference type="PANTHER" id="PTHR43140:SF1">
    <property type="entry name" value="TYPE I RESTRICTION ENZYME ECOKI SPECIFICITY SUBUNIT"/>
    <property type="match status" value="1"/>
</dbReference>
<keyword evidence="4" id="KW-0175">Coiled coil</keyword>
<evidence type="ECO:0000256" key="1">
    <source>
        <dbReference type="ARBA" id="ARBA00010923"/>
    </source>
</evidence>
<comment type="similarity">
    <text evidence="1">Belongs to the type-I restriction system S methylase family.</text>
</comment>
<protein>
    <recommendedName>
        <fullName evidence="5">Type I restriction modification DNA specificity domain-containing protein</fullName>
    </recommendedName>
</protein>
<name>A0ABP8IDX9_9BACT</name>
<evidence type="ECO:0000259" key="5">
    <source>
        <dbReference type="Pfam" id="PF01420"/>
    </source>
</evidence>
<evidence type="ECO:0000313" key="6">
    <source>
        <dbReference type="EMBL" id="GAA4356785.1"/>
    </source>
</evidence>
<organism evidence="6 7">
    <name type="scientific">Hymenobacter saemangeumensis</name>
    <dbReference type="NCBI Taxonomy" id="1084522"/>
    <lineage>
        <taxon>Bacteria</taxon>
        <taxon>Pseudomonadati</taxon>
        <taxon>Bacteroidota</taxon>
        <taxon>Cytophagia</taxon>
        <taxon>Cytophagales</taxon>
        <taxon>Hymenobacteraceae</taxon>
        <taxon>Hymenobacter</taxon>
    </lineage>
</organism>
<sequence>MSKVRIGDLIQRRKELIKVEDAVTYKQVTIRIKHKGVVLRGTQQGATIGTKSQYVAHQNQFILSCIDARNGAFGIVPPELEGAIITNDFWCFDINEERVLREFFYTLIQAPAFDEACKKASIGTTNRQRINEGFFLNYELEIPPLEEQASAVTRIVAARQHLSGIEAEFNHQATLLTRMRQAILREAVQGRLLPQDAHDEPATELLARIRAEKQRMVKEKKLRPEKPLPLLTEADVPYALPQGWVWCRLGTLLLTLQTGPFGSALHKHDYVTGGTPVINPANIKEGLIHPSINVTVNKGTLERLSGYLLKTGDMVMGRRGEMGRCALVTEKETNWLCGTGSLILRFSTIPYLNYLALCFKTSLIKESLGLASVGTTMQNLNQKALYNIPFPLPPLAEQRRIVAKVAELLAHCKELEAELSRAQAAATALHAAALREAFAPVPAVAG</sequence>
<dbReference type="CDD" id="cd16961">
    <property type="entry name" value="RMtype1_S_TRD-CR_like"/>
    <property type="match status" value="1"/>
</dbReference>
<comment type="caution">
    <text evidence="6">The sequence shown here is derived from an EMBL/GenBank/DDBJ whole genome shotgun (WGS) entry which is preliminary data.</text>
</comment>
<dbReference type="Pfam" id="PF01420">
    <property type="entry name" value="Methylase_S"/>
    <property type="match status" value="2"/>
</dbReference>
<dbReference type="InterPro" id="IPR051212">
    <property type="entry name" value="Type-I_RE_S_subunit"/>
</dbReference>
<dbReference type="InterPro" id="IPR044946">
    <property type="entry name" value="Restrct_endonuc_typeI_TRD_sf"/>
</dbReference>
<proteinExistence type="inferred from homology"/>
<dbReference type="Gene3D" id="3.90.220.20">
    <property type="entry name" value="DNA methylase specificity domains"/>
    <property type="match status" value="2"/>
</dbReference>
<reference evidence="7" key="1">
    <citation type="journal article" date="2019" name="Int. J. Syst. Evol. Microbiol.">
        <title>The Global Catalogue of Microorganisms (GCM) 10K type strain sequencing project: providing services to taxonomists for standard genome sequencing and annotation.</title>
        <authorList>
            <consortium name="The Broad Institute Genomics Platform"/>
            <consortium name="The Broad Institute Genome Sequencing Center for Infectious Disease"/>
            <person name="Wu L."/>
            <person name="Ma J."/>
        </authorList>
    </citation>
    <scope>NUCLEOTIDE SEQUENCE [LARGE SCALE GENOMIC DNA]</scope>
    <source>
        <strain evidence="7">JCM 17923</strain>
    </source>
</reference>
<feature type="domain" description="Type I restriction modification DNA specificity" evidence="5">
    <location>
        <begin position="3"/>
        <end position="150"/>
    </location>
</feature>
<keyword evidence="3" id="KW-0238">DNA-binding</keyword>
<evidence type="ECO:0000256" key="3">
    <source>
        <dbReference type="ARBA" id="ARBA00023125"/>
    </source>
</evidence>
<dbReference type="InterPro" id="IPR000055">
    <property type="entry name" value="Restrct_endonuc_typeI_TRD"/>
</dbReference>
<gene>
    <name evidence="6" type="ORF">GCM10023185_20920</name>
</gene>
<feature type="coiled-coil region" evidence="4">
    <location>
        <begin position="405"/>
        <end position="432"/>
    </location>
</feature>
<dbReference type="EMBL" id="BAABGZ010000020">
    <property type="protein sequence ID" value="GAA4356785.1"/>
    <property type="molecule type" value="Genomic_DNA"/>
</dbReference>
<dbReference type="SUPFAM" id="SSF116734">
    <property type="entry name" value="DNA methylase specificity domain"/>
    <property type="match status" value="2"/>
</dbReference>
<dbReference type="RefSeq" id="WP_345235980.1">
    <property type="nucleotide sequence ID" value="NZ_BAABGZ010000020.1"/>
</dbReference>
<evidence type="ECO:0000256" key="4">
    <source>
        <dbReference type="SAM" id="Coils"/>
    </source>
</evidence>
<keyword evidence="2" id="KW-0680">Restriction system</keyword>
<keyword evidence="7" id="KW-1185">Reference proteome</keyword>
<dbReference type="PANTHER" id="PTHR43140">
    <property type="entry name" value="TYPE-1 RESTRICTION ENZYME ECOKI SPECIFICITY PROTEIN"/>
    <property type="match status" value="1"/>
</dbReference>
<accession>A0ABP8IDX9</accession>
<evidence type="ECO:0000256" key="2">
    <source>
        <dbReference type="ARBA" id="ARBA00022747"/>
    </source>
</evidence>
<evidence type="ECO:0000313" key="7">
    <source>
        <dbReference type="Proteomes" id="UP001501153"/>
    </source>
</evidence>